<accession>A0ABR1GCB8</accession>
<dbReference type="SUPFAM" id="SSF82199">
    <property type="entry name" value="SET domain"/>
    <property type="match status" value="1"/>
</dbReference>
<evidence type="ECO:0000313" key="1">
    <source>
        <dbReference type="EMBL" id="KAK7253624.1"/>
    </source>
</evidence>
<name>A0ABR1GCB8_AURAN</name>
<proteinExistence type="predicted"/>
<dbReference type="Proteomes" id="UP001363151">
    <property type="component" value="Unassembled WGS sequence"/>
</dbReference>
<gene>
    <name evidence="1" type="ORF">SO694_00002044</name>
</gene>
<dbReference type="EMBL" id="JBBJCI010000034">
    <property type="protein sequence ID" value="KAK7253624.1"/>
    <property type="molecule type" value="Genomic_DNA"/>
</dbReference>
<dbReference type="InterPro" id="IPR046341">
    <property type="entry name" value="SET_dom_sf"/>
</dbReference>
<dbReference type="Gene3D" id="2.170.270.10">
    <property type="entry name" value="SET domain"/>
    <property type="match status" value="1"/>
</dbReference>
<reference evidence="1 2" key="1">
    <citation type="submission" date="2024-03" db="EMBL/GenBank/DDBJ databases">
        <title>Aureococcus anophagefferens CCMP1851 and Kratosvirus quantuckense: Draft genome of a second virus-susceptible host strain in the model system.</title>
        <authorList>
            <person name="Chase E."/>
            <person name="Truchon A.R."/>
            <person name="Schepens W."/>
            <person name="Wilhelm S.W."/>
        </authorList>
    </citation>
    <scope>NUCLEOTIDE SEQUENCE [LARGE SCALE GENOMIC DNA]</scope>
    <source>
        <strain evidence="1 2">CCMP1851</strain>
    </source>
</reference>
<comment type="caution">
    <text evidence="1">The sequence shown here is derived from an EMBL/GenBank/DDBJ whole genome shotgun (WGS) entry which is preliminary data.</text>
</comment>
<evidence type="ECO:0008006" key="3">
    <source>
        <dbReference type="Google" id="ProtNLM"/>
    </source>
</evidence>
<sequence>MDHEADFAPETLAMFDTVSLHLAPVTGRDAAACRRAICVAAAHGVVVHDTDFRGDARLDGEGGLGGELVGTVLGEHAAAFNHADDASAYLSVRLRPGRSPEVVVRASRTLAPGDAVTLNYGPVACEPSAKRRARLEEAYFFAAAPSDDDARLDAPAAVVEERGLDAAEVLEVVREVDGQADDVVRGDGGREMQRRVARLCRIQIFNSTSM</sequence>
<keyword evidence="2" id="KW-1185">Reference proteome</keyword>
<evidence type="ECO:0000313" key="2">
    <source>
        <dbReference type="Proteomes" id="UP001363151"/>
    </source>
</evidence>
<protein>
    <recommendedName>
        <fullName evidence="3">SET domain-containing protein</fullName>
    </recommendedName>
</protein>
<organism evidence="1 2">
    <name type="scientific">Aureococcus anophagefferens</name>
    <name type="common">Harmful bloom alga</name>
    <dbReference type="NCBI Taxonomy" id="44056"/>
    <lineage>
        <taxon>Eukaryota</taxon>
        <taxon>Sar</taxon>
        <taxon>Stramenopiles</taxon>
        <taxon>Ochrophyta</taxon>
        <taxon>Pelagophyceae</taxon>
        <taxon>Pelagomonadales</taxon>
        <taxon>Pelagomonadaceae</taxon>
        <taxon>Aureococcus</taxon>
    </lineage>
</organism>